<organism evidence="3 4">
    <name type="scientific">Nocardioides renjunii</name>
    <dbReference type="NCBI Taxonomy" id="3095075"/>
    <lineage>
        <taxon>Bacteria</taxon>
        <taxon>Bacillati</taxon>
        <taxon>Actinomycetota</taxon>
        <taxon>Actinomycetes</taxon>
        <taxon>Propionibacteriales</taxon>
        <taxon>Nocardioidaceae</taxon>
        <taxon>Nocardioides</taxon>
    </lineage>
</organism>
<keyword evidence="4" id="KW-1185">Reference proteome</keyword>
<feature type="transmembrane region" description="Helical" evidence="2">
    <location>
        <begin position="264"/>
        <end position="289"/>
    </location>
</feature>
<keyword evidence="2" id="KW-1133">Transmembrane helix</keyword>
<reference evidence="3 4" key="1">
    <citation type="submission" date="2023-11" db="EMBL/GenBank/DDBJ databases">
        <title>Novel species in genus Nocardioides.</title>
        <authorList>
            <person name="Zhou H."/>
        </authorList>
    </citation>
    <scope>NUCLEOTIDE SEQUENCE [LARGE SCALE GENOMIC DNA]</scope>
    <source>
        <strain evidence="3 4">S-58</strain>
    </source>
</reference>
<dbReference type="RefSeq" id="WP_322423320.1">
    <property type="nucleotide sequence ID" value="NZ_JAXQPW010000001.1"/>
</dbReference>
<keyword evidence="2" id="KW-0812">Transmembrane</keyword>
<feature type="transmembrane region" description="Helical" evidence="2">
    <location>
        <begin position="322"/>
        <end position="344"/>
    </location>
</feature>
<feature type="transmembrane region" description="Helical" evidence="2">
    <location>
        <begin position="356"/>
        <end position="389"/>
    </location>
</feature>
<evidence type="ECO:0000256" key="1">
    <source>
        <dbReference type="SAM" id="MobiDB-lite"/>
    </source>
</evidence>
<feature type="transmembrane region" description="Helical" evidence="2">
    <location>
        <begin position="68"/>
        <end position="89"/>
    </location>
</feature>
<proteinExistence type="predicted"/>
<feature type="compositionally biased region" description="Basic and acidic residues" evidence="1">
    <location>
        <begin position="151"/>
        <end position="164"/>
    </location>
</feature>
<dbReference type="Proteomes" id="UP001291999">
    <property type="component" value="Unassembled WGS sequence"/>
</dbReference>
<feature type="transmembrane region" description="Helical" evidence="2">
    <location>
        <begin position="101"/>
        <end position="132"/>
    </location>
</feature>
<evidence type="ECO:0000313" key="4">
    <source>
        <dbReference type="Proteomes" id="UP001291999"/>
    </source>
</evidence>
<feature type="transmembrane region" description="Helical" evidence="2">
    <location>
        <begin position="12"/>
        <end position="31"/>
    </location>
</feature>
<comment type="caution">
    <text evidence="3">The sequence shown here is derived from an EMBL/GenBank/DDBJ whole genome shotgun (WGS) entry which is preliminary data.</text>
</comment>
<sequence>MSQPTEQRPPQVTLASGIVMFASVMVLLTAWERVSSLGSLETQQSIRDLLAEPPFSSLGLDIEGATGLLRISGMVAAAAACGTAILGWYVRKPDRSARLGLSLLAVPVFVTGLTAGGLAGSFVAAGAAMLWVNPAREWFATGRWTPPAPARDVEKPGRSSKADRGAAGATQDYRGSWGAGPQPPQDQPGAGAAQPPGPPPADRPFGQHQPVPHNAYGQPVPPGAYAEAPTQDPSRPPQPWAQDRLPQVPPPWQQHRPLDTRPGAMVAAFVITVVTAGGLLALSLLWFAIAGFSPDFLMSVLEEQQPQMMEDGLTRGEVRTTVFALASGAFVWGSAALVLAGFAMARRDWARRGLMVSAAFSAGACFALVLTAPFVLVPAVAAVATVVCLRRVEVRRWFSPDPR</sequence>
<dbReference type="EMBL" id="JAXQPW010000001">
    <property type="protein sequence ID" value="MDZ5660933.1"/>
    <property type="molecule type" value="Genomic_DNA"/>
</dbReference>
<evidence type="ECO:0000256" key="2">
    <source>
        <dbReference type="SAM" id="Phobius"/>
    </source>
</evidence>
<keyword evidence="2" id="KW-0472">Membrane</keyword>
<feature type="region of interest" description="Disordered" evidence="1">
    <location>
        <begin position="141"/>
        <end position="259"/>
    </location>
</feature>
<protein>
    <submittedName>
        <fullName evidence="3">Uncharacterized protein</fullName>
    </submittedName>
</protein>
<accession>A0ABU5K7K9</accession>
<evidence type="ECO:0000313" key="3">
    <source>
        <dbReference type="EMBL" id="MDZ5660933.1"/>
    </source>
</evidence>
<gene>
    <name evidence="3" type="ORF">SFC79_04085</name>
</gene>
<name>A0ABU5K7K9_9ACTN</name>